<comment type="caution">
    <text evidence="2">The sequence shown here is derived from an EMBL/GenBank/DDBJ whole genome shotgun (WGS) entry which is preliminary data.</text>
</comment>
<protein>
    <submittedName>
        <fullName evidence="2">Uncharacterized protein</fullName>
    </submittedName>
</protein>
<name>A0A4C1YJR5_EUMVA</name>
<sequence length="69" mass="7277">MQLHSVSTALALRRCAMSGRARGSIKGTGTAAGEGIEIANGTMSEIQSRDREGSEQTKEPRSKSIGDQN</sequence>
<dbReference type="EMBL" id="BGZK01001216">
    <property type="protein sequence ID" value="GBP74637.1"/>
    <property type="molecule type" value="Genomic_DNA"/>
</dbReference>
<evidence type="ECO:0000313" key="2">
    <source>
        <dbReference type="EMBL" id="GBP74637.1"/>
    </source>
</evidence>
<keyword evidence="3" id="KW-1185">Reference proteome</keyword>
<feature type="region of interest" description="Disordered" evidence="1">
    <location>
        <begin position="18"/>
        <end position="69"/>
    </location>
</feature>
<accession>A0A4C1YJR5</accession>
<dbReference type="AlphaFoldDB" id="A0A4C1YJR5"/>
<organism evidence="2 3">
    <name type="scientific">Eumeta variegata</name>
    <name type="common">Bagworm moth</name>
    <name type="synonym">Eumeta japonica</name>
    <dbReference type="NCBI Taxonomy" id="151549"/>
    <lineage>
        <taxon>Eukaryota</taxon>
        <taxon>Metazoa</taxon>
        <taxon>Ecdysozoa</taxon>
        <taxon>Arthropoda</taxon>
        <taxon>Hexapoda</taxon>
        <taxon>Insecta</taxon>
        <taxon>Pterygota</taxon>
        <taxon>Neoptera</taxon>
        <taxon>Endopterygota</taxon>
        <taxon>Lepidoptera</taxon>
        <taxon>Glossata</taxon>
        <taxon>Ditrysia</taxon>
        <taxon>Tineoidea</taxon>
        <taxon>Psychidae</taxon>
        <taxon>Oiketicinae</taxon>
        <taxon>Eumeta</taxon>
    </lineage>
</organism>
<proteinExistence type="predicted"/>
<gene>
    <name evidence="2" type="ORF">EVAR_90775_1</name>
</gene>
<dbReference type="Proteomes" id="UP000299102">
    <property type="component" value="Unassembled WGS sequence"/>
</dbReference>
<evidence type="ECO:0000313" key="3">
    <source>
        <dbReference type="Proteomes" id="UP000299102"/>
    </source>
</evidence>
<reference evidence="2 3" key="1">
    <citation type="journal article" date="2019" name="Commun. Biol.">
        <title>The bagworm genome reveals a unique fibroin gene that provides high tensile strength.</title>
        <authorList>
            <person name="Kono N."/>
            <person name="Nakamura H."/>
            <person name="Ohtoshi R."/>
            <person name="Tomita M."/>
            <person name="Numata K."/>
            <person name="Arakawa K."/>
        </authorList>
    </citation>
    <scope>NUCLEOTIDE SEQUENCE [LARGE SCALE GENOMIC DNA]</scope>
</reference>
<feature type="compositionally biased region" description="Basic and acidic residues" evidence="1">
    <location>
        <begin position="47"/>
        <end position="69"/>
    </location>
</feature>
<evidence type="ECO:0000256" key="1">
    <source>
        <dbReference type="SAM" id="MobiDB-lite"/>
    </source>
</evidence>